<evidence type="ECO:0000313" key="2">
    <source>
        <dbReference type="WBParaSite" id="mrna-Wban_06483"/>
    </source>
</evidence>
<protein>
    <submittedName>
        <fullName evidence="2">Uncharacterized protein</fullName>
    </submittedName>
</protein>
<dbReference type="AlphaFoldDB" id="A0AAF5PW92"/>
<proteinExistence type="predicted"/>
<organism evidence="1 2">
    <name type="scientific">Wuchereria bancrofti</name>
    <dbReference type="NCBI Taxonomy" id="6293"/>
    <lineage>
        <taxon>Eukaryota</taxon>
        <taxon>Metazoa</taxon>
        <taxon>Ecdysozoa</taxon>
        <taxon>Nematoda</taxon>
        <taxon>Chromadorea</taxon>
        <taxon>Rhabditida</taxon>
        <taxon>Spirurina</taxon>
        <taxon>Spiruromorpha</taxon>
        <taxon>Filarioidea</taxon>
        <taxon>Onchocercidae</taxon>
        <taxon>Wuchereria</taxon>
    </lineage>
</organism>
<reference evidence="2" key="3">
    <citation type="submission" date="2024-02" db="UniProtKB">
        <authorList>
            <consortium name="WormBaseParasite"/>
        </authorList>
    </citation>
    <scope>IDENTIFICATION</scope>
    <source>
        <strain evidence="2">pt0022</strain>
    </source>
</reference>
<reference evidence="1" key="2">
    <citation type="journal article" date="2016" name="Mol. Ecol.">
        <title>Population genomics of the filarial nematode parasite Wuchereria bancrofti from mosquitoes.</title>
        <authorList>
            <person name="Small S.T."/>
            <person name="Reimer L.J."/>
            <person name="Tisch D.J."/>
            <person name="King C.L."/>
            <person name="Christensen B.M."/>
            <person name="Siba P.M."/>
            <person name="Kazura J.W."/>
            <person name="Serre D."/>
            <person name="Zimmerman P.A."/>
        </authorList>
    </citation>
    <scope>NUCLEOTIDE SEQUENCE</scope>
    <source>
        <strain evidence="1">pt0022</strain>
    </source>
</reference>
<accession>A0AAF5PW92</accession>
<evidence type="ECO:0000313" key="1">
    <source>
        <dbReference type="Proteomes" id="UP000093561"/>
    </source>
</evidence>
<reference evidence="1" key="1">
    <citation type="submission" date="2015-03" db="EMBL/GenBank/DDBJ databases">
        <title>Wuchereria bancrofti Genome Sequencing Papua New Guinea Strain.</title>
        <authorList>
            <person name="Small S.T."/>
            <person name="Serre D."/>
            <person name="Zimmerman P.A."/>
        </authorList>
    </citation>
    <scope>NUCLEOTIDE SEQUENCE [LARGE SCALE GENOMIC DNA]</scope>
    <source>
        <strain evidence="1">pt0022</strain>
    </source>
</reference>
<name>A0AAF5PW92_WUCBA</name>
<dbReference type="WBParaSite" id="mrna-Wban_06483">
    <property type="protein sequence ID" value="mrna-Wban_06483"/>
    <property type="gene ID" value="Wban_06483"/>
</dbReference>
<sequence>MVAASSISKFSILIILGFSSFKKENIFGAARCTPTIMKPFCWWAIDLVTATKFHLYRDGMSPLLEHNIYVRCTKADSGIYGFSFMNVTTNIAYVDLEVNENETKIEERQKILIEAIYYCCKSCEYYENKNDEEIIEDLVTEFYRRRLKDSDDTIVSTYEDDSGYQGDSGYCINVDGEKEMSDVSCMFMLDVNTPAKVHFGAMHWNMIDLMKQSSERENNSLVALALSGHFCASYSVSQIPDGECVRYASIREYFVLCCCYKTPELCAYTISNKSLNNVKANREIWETNIEVRNSLLANELGKNTYDTPTSSWTYRDFIYSAPTTFGEQKEISSIRNVPLWHCAVGRFMVYNIRGINTSAELDRLKRKDLPLRTQYCIADFWIEFKEGRTESIFFDAKADTKRECNSIESVFCQLIGPECFNNLLYVTNIRAQYQCCCNRGNLCNHWGNNNPSKSKYQISLKPKDFHNVIFQCHIKAIAYLTQIFMKRANGDLSEICWRSFDFHFEQEILMIPGVSYQRQMVYRVVSKEFSDQNLVCEILNTFPLRSQNCHRKDYIHEPVTYQFFKCECKQQLTYLSLLMDLFFSYLRKERQIGTCDENMHDYFKQYKNTLKRPTCYEAYHENGPLLIDLYSVTRNISFAGILIKRVMTNSTPICVTFVKISRESISFGIHTLRPPKTDAQAKNSRRFTTFKRHQTNIFVQRCQSNSTKSCNGFPNLVEHLLPLTLHRYAGDREPSGYSKCYITDDLQRINCKTNLGCFDFHSFDGERQRGCIDDIPRLIKEKPRLLVLNYCKHVKLWMFRSYVCSGVHNITDSHVKTLDGVLCCCKKICPLSNQAQSPTNENMGFNTFESVF</sequence>
<dbReference type="Proteomes" id="UP000093561">
    <property type="component" value="Unassembled WGS sequence"/>
</dbReference>